<dbReference type="EMBL" id="CADCXU010011942">
    <property type="protein sequence ID" value="CAB0002106.1"/>
    <property type="molecule type" value="Genomic_DNA"/>
</dbReference>
<sequence length="158" mass="18605">MPFNGFALSMYNLVRDSKTSKALVSESEVCTRQFQGLFRRKLSRSVSHYWKTVKKEFVYTKGSTILSFINIRRLRPHRYFVPLRKRRVGTGSRDLVPQKPPVVNERRRMSKWMYWNRPKIENRNGVSEKTFSHTHLLRITSCISVCVSVCEQSLTTTE</sequence>
<gene>
    <name evidence="1" type="ORF">NTEN_LOCUS7893</name>
</gene>
<keyword evidence="2" id="KW-1185">Reference proteome</keyword>
<organism evidence="1 2">
    <name type="scientific">Nesidiocoris tenuis</name>
    <dbReference type="NCBI Taxonomy" id="355587"/>
    <lineage>
        <taxon>Eukaryota</taxon>
        <taxon>Metazoa</taxon>
        <taxon>Ecdysozoa</taxon>
        <taxon>Arthropoda</taxon>
        <taxon>Hexapoda</taxon>
        <taxon>Insecta</taxon>
        <taxon>Pterygota</taxon>
        <taxon>Neoptera</taxon>
        <taxon>Paraneoptera</taxon>
        <taxon>Hemiptera</taxon>
        <taxon>Heteroptera</taxon>
        <taxon>Panheteroptera</taxon>
        <taxon>Cimicomorpha</taxon>
        <taxon>Miridae</taxon>
        <taxon>Dicyphina</taxon>
        <taxon>Nesidiocoris</taxon>
    </lineage>
</organism>
<accession>A0A6H5GFC1</accession>
<evidence type="ECO:0000313" key="1">
    <source>
        <dbReference type="EMBL" id="CAB0002106.1"/>
    </source>
</evidence>
<protein>
    <submittedName>
        <fullName evidence="1">Uncharacterized protein</fullName>
    </submittedName>
</protein>
<name>A0A6H5GFC1_9HEMI</name>
<dbReference type="Proteomes" id="UP000479000">
    <property type="component" value="Unassembled WGS sequence"/>
</dbReference>
<reference evidence="1 2" key="1">
    <citation type="submission" date="2020-02" db="EMBL/GenBank/DDBJ databases">
        <authorList>
            <person name="Ferguson B K."/>
        </authorList>
    </citation>
    <scope>NUCLEOTIDE SEQUENCE [LARGE SCALE GENOMIC DNA]</scope>
</reference>
<proteinExistence type="predicted"/>
<dbReference type="AlphaFoldDB" id="A0A6H5GFC1"/>
<evidence type="ECO:0000313" key="2">
    <source>
        <dbReference type="Proteomes" id="UP000479000"/>
    </source>
</evidence>